<organism evidence="1 2">
    <name type="scientific">Biomphalaria glabrata</name>
    <name type="common">Bloodfluke planorb</name>
    <name type="synonym">Freshwater snail</name>
    <dbReference type="NCBI Taxonomy" id="6526"/>
    <lineage>
        <taxon>Eukaryota</taxon>
        <taxon>Metazoa</taxon>
        <taxon>Spiralia</taxon>
        <taxon>Lophotrochozoa</taxon>
        <taxon>Mollusca</taxon>
        <taxon>Gastropoda</taxon>
        <taxon>Heterobranchia</taxon>
        <taxon>Euthyneura</taxon>
        <taxon>Panpulmonata</taxon>
        <taxon>Hygrophila</taxon>
        <taxon>Lymnaeoidea</taxon>
        <taxon>Planorbidae</taxon>
        <taxon>Biomphalaria</taxon>
    </lineage>
</organism>
<reference evidence="2" key="1">
    <citation type="submission" date="2025-08" db="UniProtKB">
        <authorList>
            <consortium name="RefSeq"/>
        </authorList>
    </citation>
    <scope>IDENTIFICATION</scope>
</reference>
<sequence length="202" mass="22852">MNTTLGLFYCLEKTPTISSMSVTLMLSIVASLLVYKCHLISAMLQPPVGVLEDFEEDSNSMFVDLERNPGENPSSVIQVIQQNPSSVNRIVQSCCEAETRMQNFSTLPDQFGRQLRLVQLAGRQQYFPVDTCRSFSNCNCPCACALTEQSFTALTYDPDTPSRIVFNFVTIPSVCRCVNNFRRHFEDQYFPYPEESNLGDRP</sequence>
<evidence type="ECO:0000313" key="2">
    <source>
        <dbReference type="RefSeq" id="XP_055879055.1"/>
    </source>
</evidence>
<name>A0A9W2ZVS0_BIOGL</name>
<evidence type="ECO:0000313" key="1">
    <source>
        <dbReference type="Proteomes" id="UP001165740"/>
    </source>
</evidence>
<dbReference type="Proteomes" id="UP001165740">
    <property type="component" value="Chromosome 3"/>
</dbReference>
<protein>
    <submittedName>
        <fullName evidence="2">Uncharacterized protein LOC129925033</fullName>
    </submittedName>
</protein>
<dbReference type="AlphaFoldDB" id="A0A9W2ZVS0"/>
<dbReference type="InterPro" id="IPR029034">
    <property type="entry name" value="Cystine-knot_cytokine"/>
</dbReference>
<gene>
    <name evidence="2" type="primary">LOC129925033</name>
</gene>
<keyword evidence="1" id="KW-1185">Reference proteome</keyword>
<proteinExistence type="predicted"/>
<accession>A0A9W2ZVS0</accession>
<dbReference type="SUPFAM" id="SSF57501">
    <property type="entry name" value="Cystine-knot cytokines"/>
    <property type="match status" value="1"/>
</dbReference>
<dbReference type="GeneID" id="129925033"/>
<dbReference type="RefSeq" id="XP_055879055.1">
    <property type="nucleotide sequence ID" value="XM_056023080.1"/>
</dbReference>